<dbReference type="InParanoid" id="G9EUH5"/>
<organism evidence="2 3">
    <name type="scientific">Legionella drancourtii LLAP12</name>
    <dbReference type="NCBI Taxonomy" id="658187"/>
    <lineage>
        <taxon>Bacteria</taxon>
        <taxon>Pseudomonadati</taxon>
        <taxon>Pseudomonadota</taxon>
        <taxon>Gammaproteobacteria</taxon>
        <taxon>Legionellales</taxon>
        <taxon>Legionellaceae</taxon>
        <taxon>Legionella</taxon>
    </lineage>
</organism>
<dbReference type="HOGENOM" id="CLU_136765_1_0_6"/>
<evidence type="ECO:0000313" key="2">
    <source>
        <dbReference type="EMBL" id="EHL28975.1"/>
    </source>
</evidence>
<feature type="transmembrane region" description="Helical" evidence="1">
    <location>
        <begin position="12"/>
        <end position="33"/>
    </location>
</feature>
<dbReference type="Pfam" id="PF07784">
    <property type="entry name" value="DUF1622"/>
    <property type="match status" value="1"/>
</dbReference>
<accession>G9EUH5</accession>
<dbReference type="EMBL" id="JH413850">
    <property type="protein sequence ID" value="EHL28975.1"/>
    <property type="molecule type" value="Genomic_DNA"/>
</dbReference>
<keyword evidence="1" id="KW-0812">Transmembrane</keyword>
<proteinExistence type="predicted"/>
<feature type="transmembrane region" description="Helical" evidence="1">
    <location>
        <begin position="83"/>
        <end position="103"/>
    </location>
</feature>
<dbReference type="eggNOG" id="COG4828">
    <property type="taxonomic scope" value="Bacteria"/>
</dbReference>
<dbReference type="PANTHER" id="PTHR38468:SF1">
    <property type="entry name" value="SLL0939 PROTEIN"/>
    <property type="match status" value="1"/>
</dbReference>
<dbReference type="STRING" id="658187.LDG_8969"/>
<dbReference type="OrthoDB" id="9812897at2"/>
<dbReference type="AlphaFoldDB" id="G9EUH5"/>
<feature type="transmembrane region" description="Helical" evidence="1">
    <location>
        <begin position="54"/>
        <end position="77"/>
    </location>
</feature>
<sequence>MDIPSLHKLLLYIQHSISFCGVLIIFSGVIIALTRYIRYLFNESATQKIDLNKIRLNLGIVLTLGLEFIVAADLIGTTTAPDYYSVGIVASIVLIRTVLSFTLNREINAISKMEQQNSAEQPVAIQQK</sequence>
<dbReference type="InterPro" id="IPR012427">
    <property type="entry name" value="DUF1622"/>
</dbReference>
<evidence type="ECO:0000313" key="3">
    <source>
        <dbReference type="Proteomes" id="UP000002770"/>
    </source>
</evidence>
<dbReference type="RefSeq" id="WP_006872829.1">
    <property type="nucleotide sequence ID" value="NZ_JH413850.1"/>
</dbReference>
<reference evidence="2 3" key="1">
    <citation type="journal article" date="2011" name="BMC Genomics">
        <title>Insight into cross-talk between intra-amoebal pathogens.</title>
        <authorList>
            <person name="Gimenez G."/>
            <person name="Bertelli C."/>
            <person name="Moliner C."/>
            <person name="Robert C."/>
            <person name="Raoult D."/>
            <person name="Fournier P.E."/>
            <person name="Greub G."/>
        </authorList>
    </citation>
    <scope>NUCLEOTIDE SEQUENCE [LARGE SCALE GENOMIC DNA]</scope>
    <source>
        <strain evidence="2 3">LLAP12</strain>
    </source>
</reference>
<dbReference type="PANTHER" id="PTHR38468">
    <property type="entry name" value="SLL0939 PROTEIN"/>
    <property type="match status" value="1"/>
</dbReference>
<protein>
    <recommendedName>
        <fullName evidence="4">DUF1622 domain-containing protein</fullName>
    </recommendedName>
</protein>
<keyword evidence="3" id="KW-1185">Reference proteome</keyword>
<keyword evidence="1" id="KW-0472">Membrane</keyword>
<evidence type="ECO:0008006" key="4">
    <source>
        <dbReference type="Google" id="ProtNLM"/>
    </source>
</evidence>
<evidence type="ECO:0000256" key="1">
    <source>
        <dbReference type="SAM" id="Phobius"/>
    </source>
</evidence>
<dbReference type="Proteomes" id="UP000002770">
    <property type="component" value="Unassembled WGS sequence"/>
</dbReference>
<gene>
    <name evidence="2" type="ORF">LDG_8969</name>
</gene>
<name>G9EUH5_9GAMM</name>
<keyword evidence="1" id="KW-1133">Transmembrane helix</keyword>